<dbReference type="InterPro" id="IPR002156">
    <property type="entry name" value="RNaseH_domain"/>
</dbReference>
<dbReference type="InterPro" id="IPR043128">
    <property type="entry name" value="Rev_trsase/Diguanyl_cyclase"/>
</dbReference>
<dbReference type="PANTHER" id="PTHR48475">
    <property type="entry name" value="RIBONUCLEASE H"/>
    <property type="match status" value="1"/>
</dbReference>
<dbReference type="InterPro" id="IPR001584">
    <property type="entry name" value="Integrase_cat-core"/>
</dbReference>
<dbReference type="Pfam" id="PF13456">
    <property type="entry name" value="RVT_3"/>
    <property type="match status" value="1"/>
</dbReference>
<feature type="region of interest" description="Disordered" evidence="1">
    <location>
        <begin position="270"/>
        <end position="297"/>
    </location>
</feature>
<feature type="region of interest" description="Disordered" evidence="1">
    <location>
        <begin position="217"/>
        <end position="242"/>
    </location>
</feature>
<feature type="compositionally biased region" description="Basic residues" evidence="1">
    <location>
        <begin position="284"/>
        <end position="293"/>
    </location>
</feature>
<gene>
    <name evidence="3" type="ORF">Tci_009984</name>
</gene>
<name>A0A6L2JM13_TANCI</name>
<comment type="caution">
    <text evidence="3">The sequence shown here is derived from an EMBL/GenBank/DDBJ whole genome shotgun (WGS) entry which is preliminary data.</text>
</comment>
<dbReference type="Gene3D" id="3.30.70.270">
    <property type="match status" value="1"/>
</dbReference>
<dbReference type="GO" id="GO:0004523">
    <property type="term" value="F:RNA-DNA hybrid ribonuclease activity"/>
    <property type="evidence" value="ECO:0007669"/>
    <property type="project" value="InterPro"/>
</dbReference>
<feature type="domain" description="Integrase catalytic" evidence="2">
    <location>
        <begin position="911"/>
        <end position="1092"/>
    </location>
</feature>
<dbReference type="InterPro" id="IPR041577">
    <property type="entry name" value="RT_RNaseH_2"/>
</dbReference>
<dbReference type="InterPro" id="IPR012337">
    <property type="entry name" value="RNaseH-like_sf"/>
</dbReference>
<evidence type="ECO:0000256" key="1">
    <source>
        <dbReference type="SAM" id="MobiDB-lite"/>
    </source>
</evidence>
<feature type="compositionally biased region" description="Polar residues" evidence="1">
    <location>
        <begin position="219"/>
        <end position="242"/>
    </location>
</feature>
<dbReference type="GO" id="GO:0015074">
    <property type="term" value="P:DNA integration"/>
    <property type="evidence" value="ECO:0007669"/>
    <property type="project" value="InterPro"/>
</dbReference>
<keyword evidence="3" id="KW-0548">Nucleotidyltransferase</keyword>
<dbReference type="InterPro" id="IPR043502">
    <property type="entry name" value="DNA/RNA_pol_sf"/>
</dbReference>
<reference evidence="3" key="1">
    <citation type="journal article" date="2019" name="Sci. Rep.">
        <title>Draft genome of Tanacetum cinerariifolium, the natural source of mosquito coil.</title>
        <authorList>
            <person name="Yamashiro T."/>
            <person name="Shiraishi A."/>
            <person name="Satake H."/>
            <person name="Nakayama K."/>
        </authorList>
    </citation>
    <scope>NUCLEOTIDE SEQUENCE</scope>
</reference>
<keyword evidence="3" id="KW-0808">Transferase</keyword>
<dbReference type="GO" id="GO:0003964">
    <property type="term" value="F:RNA-directed DNA polymerase activity"/>
    <property type="evidence" value="ECO:0007669"/>
    <property type="project" value="UniProtKB-KW"/>
</dbReference>
<dbReference type="Pfam" id="PF17919">
    <property type="entry name" value="RT_RNaseH_2"/>
    <property type="match status" value="1"/>
</dbReference>
<evidence type="ECO:0000313" key="3">
    <source>
        <dbReference type="EMBL" id="GEU38006.1"/>
    </source>
</evidence>
<dbReference type="Pfam" id="PF00078">
    <property type="entry name" value="RVT_1"/>
    <property type="match status" value="1"/>
</dbReference>
<dbReference type="SUPFAM" id="SSF53098">
    <property type="entry name" value="Ribonuclease H-like"/>
    <property type="match status" value="2"/>
</dbReference>
<dbReference type="AlphaFoldDB" id="A0A6L2JM13"/>
<dbReference type="InterPro" id="IPR000477">
    <property type="entry name" value="RT_dom"/>
</dbReference>
<dbReference type="InterPro" id="IPR036397">
    <property type="entry name" value="RNaseH_sf"/>
</dbReference>
<sequence length="1092" mass="123550">MAGPEPITPLNEGTSSQNAKSIIERHVSALKEILKEPDNQYLIKPILLDFDDIQDVSDEEIEGGVKGKAKVGDEDLSKPFKEVPKCLFTRRIIEFSSPGHRMFQQTLGGKARDWFNKLLPGSIDNWSDLQEKFLNRFGMLKACDKDPTEISKIISSFMSSHKCPELAKRFSNNIPKTLDELLKRVDDYLRSKEAFRSMKFQRRDAPVQWAKRNDRNQRFSHGNNRVGKSTSLPPECQNSTPHTYRHSEIITTEHQLCLPQPAPLVRVPKEARNSPRIRQTKSSNKGRKAKGKRRAAEQWSAEGEVLARDHSKDALVVEAEVEGYLVRRIHIDEGASVEIMFEHCFNMLHPSIRSKLVKTQTAVSGFLGEQVKALGKIELDVCFRGGGDVKGNYEVHSHLSDDEIPNSLGVATVLSQLSVVFECRRMGKKQATEPSKNEKIQGNIIPMKQILVYPSNPKQLVTIGTGLSMEGSNQLNSVLKRNTNIFAWEPSNMTGVPKRIIKHSLNVNPFERPVSQKRRVFFPEKSWAITKEVDEWLRAGIVRPRLVDRAFKTQIGRNLEAYVDDTVIKSKSEMDILADIAETFDNLRWINMKLNPKKCSFGVAKEKFLGKMQSLAGKLAALNRFLSWSTKKSLPFFKTLKDITKANKHDYRWTKKAKNAFQDLKKMILDLSALTTPFSKEILFMYLAISREEASAVLLVVRQGKQHPVHYVSRTLHDAERNYAPLEKMALSLRHLSRRFRRYFEAHPITVITDQPIKQILSKADTSGQLAPYAAELGAYNITYEPCNAIKGQVLANFINKIPVDSNAIAPLKSHCKIDQQKDYKKEWTLYTDGVASTKGSGAEYEALLAGLRIAKKMSVEFVSVKVDSKLVASQINETLDVPSMDVQEINAVVENEGETWMTPIINGLERGTWPEDQNEARALRMKISQYVMEEGGMDVLGPLPEALGKVRFVIVAVDYFKKWIEAKPLAKTTGKEVKKFVWENIVCRYGLPKIIVTDNGTNFIHGPFKSWCKKLNITQINTAVAHPQANGLVERANRSLMEGIKTRLGREMKGWVDELPNVLWAHRTSLKTKNKETLYSLTFGSEAVIQA</sequence>
<keyword evidence="3" id="KW-0695">RNA-directed DNA polymerase</keyword>
<dbReference type="SUPFAM" id="SSF56672">
    <property type="entry name" value="DNA/RNA polymerases"/>
    <property type="match status" value="1"/>
</dbReference>
<dbReference type="GO" id="GO:0003676">
    <property type="term" value="F:nucleic acid binding"/>
    <property type="evidence" value="ECO:0007669"/>
    <property type="project" value="InterPro"/>
</dbReference>
<dbReference type="EMBL" id="BKCJ010001000">
    <property type="protein sequence ID" value="GEU38006.1"/>
    <property type="molecule type" value="Genomic_DNA"/>
</dbReference>
<dbReference type="Gene3D" id="3.30.420.10">
    <property type="entry name" value="Ribonuclease H-like superfamily/Ribonuclease H"/>
    <property type="match status" value="2"/>
</dbReference>
<dbReference type="Pfam" id="PF00665">
    <property type="entry name" value="rve"/>
    <property type="match status" value="1"/>
</dbReference>
<proteinExistence type="predicted"/>
<protein>
    <submittedName>
        <fullName evidence="3">Reverse transcriptase domain-containing protein</fullName>
    </submittedName>
</protein>
<evidence type="ECO:0000259" key="2">
    <source>
        <dbReference type="PROSITE" id="PS50994"/>
    </source>
</evidence>
<dbReference type="PANTHER" id="PTHR48475:SF2">
    <property type="entry name" value="RIBONUCLEASE H"/>
    <property type="match status" value="1"/>
</dbReference>
<organism evidence="3">
    <name type="scientific">Tanacetum cinerariifolium</name>
    <name type="common">Dalmatian daisy</name>
    <name type="synonym">Chrysanthemum cinerariifolium</name>
    <dbReference type="NCBI Taxonomy" id="118510"/>
    <lineage>
        <taxon>Eukaryota</taxon>
        <taxon>Viridiplantae</taxon>
        <taxon>Streptophyta</taxon>
        <taxon>Embryophyta</taxon>
        <taxon>Tracheophyta</taxon>
        <taxon>Spermatophyta</taxon>
        <taxon>Magnoliopsida</taxon>
        <taxon>eudicotyledons</taxon>
        <taxon>Gunneridae</taxon>
        <taxon>Pentapetalae</taxon>
        <taxon>asterids</taxon>
        <taxon>campanulids</taxon>
        <taxon>Asterales</taxon>
        <taxon>Asteraceae</taxon>
        <taxon>Asteroideae</taxon>
        <taxon>Anthemideae</taxon>
        <taxon>Anthemidinae</taxon>
        <taxon>Tanacetum</taxon>
    </lineage>
</organism>
<dbReference type="PROSITE" id="PS50994">
    <property type="entry name" value="INTEGRASE"/>
    <property type="match status" value="1"/>
</dbReference>
<accession>A0A6L2JM13</accession>